<dbReference type="OrthoDB" id="9799053at2"/>
<evidence type="ECO:0000259" key="1">
    <source>
        <dbReference type="Pfam" id="PF05899"/>
    </source>
</evidence>
<dbReference type="InterPro" id="IPR008579">
    <property type="entry name" value="UGlyAH_Cupin_dom"/>
</dbReference>
<organism evidence="2 3">
    <name type="scientific">Nitrincola lacisaponensis</name>
    <dbReference type="NCBI Taxonomy" id="267850"/>
    <lineage>
        <taxon>Bacteria</taxon>
        <taxon>Pseudomonadati</taxon>
        <taxon>Pseudomonadota</taxon>
        <taxon>Gammaproteobacteria</taxon>
        <taxon>Oceanospirillales</taxon>
        <taxon>Oceanospirillaceae</taxon>
        <taxon>Nitrincola</taxon>
    </lineage>
</organism>
<evidence type="ECO:0000313" key="3">
    <source>
        <dbReference type="Proteomes" id="UP000027318"/>
    </source>
</evidence>
<dbReference type="SUPFAM" id="SSF51182">
    <property type="entry name" value="RmlC-like cupins"/>
    <property type="match status" value="1"/>
</dbReference>
<dbReference type="CDD" id="cd02227">
    <property type="entry name" value="cupin_TM1112-like"/>
    <property type="match status" value="1"/>
</dbReference>
<dbReference type="Proteomes" id="UP000027318">
    <property type="component" value="Unassembled WGS sequence"/>
</dbReference>
<dbReference type="RefSeq" id="WP_036548253.1">
    <property type="nucleotide sequence ID" value="NZ_JMSZ01000032.1"/>
</dbReference>
<feature type="domain" description="(S)-ureidoglycine aminohydrolase cupin" evidence="1">
    <location>
        <begin position="43"/>
        <end position="112"/>
    </location>
</feature>
<keyword evidence="3" id="KW-1185">Reference proteome</keyword>
<dbReference type="PANTHER" id="PTHR40943">
    <property type="entry name" value="CYTOPLASMIC PROTEIN-RELATED"/>
    <property type="match status" value="1"/>
</dbReference>
<sequence>MTVATLKLLNQPDVQPETYYLAEEKLISGNPLQTLWMHYSDAHEVFFSGLWKSEPGKWRVHYTEEEYCCIREGISIVTDSAGHATTLKAGDEFVIPRGFQGTWEVVETTLKRFVVYEPRD</sequence>
<dbReference type="EMBL" id="JMSZ01000032">
    <property type="protein sequence ID" value="KDE39304.1"/>
    <property type="molecule type" value="Genomic_DNA"/>
</dbReference>
<dbReference type="Pfam" id="PF05899">
    <property type="entry name" value="Cupin_3"/>
    <property type="match status" value="1"/>
</dbReference>
<name>A0A063Y0T5_9GAMM</name>
<proteinExistence type="predicted"/>
<gene>
    <name evidence="2" type="ORF">ADINL_2433</name>
</gene>
<dbReference type="InterPro" id="IPR014710">
    <property type="entry name" value="RmlC-like_jellyroll"/>
</dbReference>
<protein>
    <recommendedName>
        <fullName evidence="1">(S)-ureidoglycine aminohydrolase cupin domain-containing protein</fullName>
    </recommendedName>
</protein>
<accession>A0A063Y0T5</accession>
<reference evidence="2 3" key="1">
    <citation type="journal article" date="2005" name="Int. J. Syst. Evol. Microbiol.">
        <title>Nitrincola lacisaponensis gen. nov., sp. nov., a novel alkaliphilic bacterium isolated from an alkaline, saline lake.</title>
        <authorList>
            <person name="Dimitriu P.A."/>
            <person name="Shukla S.K."/>
            <person name="Conradt J."/>
            <person name="Marquez M.C."/>
            <person name="Ventosa A."/>
            <person name="Maglia A."/>
            <person name="Peyton B.M."/>
            <person name="Pinkart H.C."/>
            <person name="Mormile M.R."/>
        </authorList>
    </citation>
    <scope>NUCLEOTIDE SEQUENCE [LARGE SCALE GENOMIC DNA]</scope>
    <source>
        <strain evidence="2 3">4CA</strain>
    </source>
</reference>
<dbReference type="Gene3D" id="2.60.120.10">
    <property type="entry name" value="Jelly Rolls"/>
    <property type="match status" value="1"/>
</dbReference>
<dbReference type="PATRIC" id="fig|267850.7.peg.2401"/>
<dbReference type="AlphaFoldDB" id="A0A063Y0T5"/>
<evidence type="ECO:0000313" key="2">
    <source>
        <dbReference type="EMBL" id="KDE39304.1"/>
    </source>
</evidence>
<comment type="caution">
    <text evidence="2">The sequence shown here is derived from an EMBL/GenBank/DDBJ whole genome shotgun (WGS) entry which is preliminary data.</text>
</comment>
<dbReference type="STRING" id="267850.ADINL_2433"/>
<dbReference type="PANTHER" id="PTHR40943:SF2">
    <property type="entry name" value="(S)-UREIDOGLYCINE AMINOHYDROLASE CUPIN DOMAIN-CONTAINING PROTEIN"/>
    <property type="match status" value="1"/>
</dbReference>
<dbReference type="InterPro" id="IPR011051">
    <property type="entry name" value="RmlC_Cupin_sf"/>
</dbReference>